<dbReference type="PANTHER" id="PTHR24020">
    <property type="entry name" value="COLLAGEN ALPHA"/>
    <property type="match status" value="1"/>
</dbReference>
<dbReference type="SUPFAM" id="SSF53300">
    <property type="entry name" value="vWA-like"/>
    <property type="match status" value="1"/>
</dbReference>
<proteinExistence type="predicted"/>
<name>A0A8J1XXF9_OWEFU</name>
<dbReference type="InterPro" id="IPR002035">
    <property type="entry name" value="VWF_A"/>
</dbReference>
<dbReference type="EMBL" id="CAIIXF020000008">
    <property type="protein sequence ID" value="CAH1791286.1"/>
    <property type="molecule type" value="Genomic_DNA"/>
</dbReference>
<dbReference type="PROSITE" id="PS50234">
    <property type="entry name" value="VWFA"/>
    <property type="match status" value="1"/>
</dbReference>
<dbReference type="AlphaFoldDB" id="A0A8J1XXF9"/>
<reference evidence="1" key="1">
    <citation type="submission" date="2022-03" db="EMBL/GenBank/DDBJ databases">
        <authorList>
            <person name="Martin C."/>
        </authorList>
    </citation>
    <scope>NUCLEOTIDE SEQUENCE</scope>
</reference>
<dbReference type="InterPro" id="IPR050525">
    <property type="entry name" value="ECM_Assembly_Org"/>
</dbReference>
<dbReference type="PANTHER" id="PTHR24020:SF84">
    <property type="entry name" value="VWFA DOMAIN-CONTAINING PROTEIN"/>
    <property type="match status" value="1"/>
</dbReference>
<keyword evidence="2" id="KW-1185">Reference proteome</keyword>
<gene>
    <name evidence="1" type="ORF">OFUS_LOCUS16383</name>
</gene>
<dbReference type="Pfam" id="PF00092">
    <property type="entry name" value="VWA"/>
    <property type="match status" value="1"/>
</dbReference>
<dbReference type="SMART" id="SM00327">
    <property type="entry name" value="VWA"/>
    <property type="match status" value="1"/>
</dbReference>
<feature type="non-terminal residue" evidence="1">
    <location>
        <position position="1"/>
    </location>
</feature>
<sequence>FWSYSFKTGRSFRCEMWLHCILLMNLFMISQCKRMAGFGFQLFPSIEGPTSCPGRSRFLAGVPGNDSVIGPCDYIKCVSGQFKRLPCPAGLGTRKKFMQAWAQNQTGDNKYPCVKRTPACNLELGLSDNPVKICGIDLVWIVDISCSISIEDKMTVKRFLKRAVAQLPVRVHFTRIAMFGFSEKIYHVSFLNEYRRQAKLMEAIDGMTLTPTECATYTFSALEAARNVYLSREFGRRKARKAVVIVLTDGFTWPQERKLETLEQARLLHKTGVETYVVGLPNMKRNVSAGKDEWEAIATTPDKIYDLQSFSELQGIMDDISRSACFIL</sequence>
<accession>A0A8J1XXF9</accession>
<protein>
    <submittedName>
        <fullName evidence="1">Uncharacterized protein</fullName>
    </submittedName>
</protein>
<comment type="caution">
    <text evidence="1">The sequence shown here is derived from an EMBL/GenBank/DDBJ whole genome shotgun (WGS) entry which is preliminary data.</text>
</comment>
<dbReference type="Gene3D" id="3.40.50.410">
    <property type="entry name" value="von Willebrand factor, type A domain"/>
    <property type="match status" value="1"/>
</dbReference>
<dbReference type="OrthoDB" id="10256829at2759"/>
<evidence type="ECO:0000313" key="2">
    <source>
        <dbReference type="Proteomes" id="UP000749559"/>
    </source>
</evidence>
<dbReference type="InterPro" id="IPR036465">
    <property type="entry name" value="vWFA_dom_sf"/>
</dbReference>
<evidence type="ECO:0000313" key="1">
    <source>
        <dbReference type="EMBL" id="CAH1791286.1"/>
    </source>
</evidence>
<organism evidence="1 2">
    <name type="scientific">Owenia fusiformis</name>
    <name type="common">Polychaete worm</name>
    <dbReference type="NCBI Taxonomy" id="6347"/>
    <lineage>
        <taxon>Eukaryota</taxon>
        <taxon>Metazoa</taxon>
        <taxon>Spiralia</taxon>
        <taxon>Lophotrochozoa</taxon>
        <taxon>Annelida</taxon>
        <taxon>Polychaeta</taxon>
        <taxon>Sedentaria</taxon>
        <taxon>Canalipalpata</taxon>
        <taxon>Sabellida</taxon>
        <taxon>Oweniida</taxon>
        <taxon>Oweniidae</taxon>
        <taxon>Owenia</taxon>
    </lineage>
</organism>
<dbReference type="Proteomes" id="UP000749559">
    <property type="component" value="Unassembled WGS sequence"/>
</dbReference>